<feature type="compositionally biased region" description="Low complexity" evidence="6">
    <location>
        <begin position="487"/>
        <end position="501"/>
    </location>
</feature>
<keyword evidence="9" id="KW-0723">Serine/threonine-protein kinase</keyword>
<dbReference type="InterPro" id="IPR008271">
    <property type="entry name" value="Ser/Thr_kinase_AS"/>
</dbReference>
<dbReference type="SMART" id="SM00220">
    <property type="entry name" value="S_TKc"/>
    <property type="match status" value="1"/>
</dbReference>
<dbReference type="CDD" id="cd14014">
    <property type="entry name" value="STKc_PknB_like"/>
    <property type="match status" value="1"/>
</dbReference>
<feature type="binding site" evidence="5">
    <location>
        <position position="77"/>
    </location>
    <ligand>
        <name>ATP</name>
        <dbReference type="ChEBI" id="CHEBI:30616"/>
    </ligand>
</feature>
<dbReference type="SUPFAM" id="SSF56112">
    <property type="entry name" value="Protein kinase-like (PK-like)"/>
    <property type="match status" value="1"/>
</dbReference>
<feature type="region of interest" description="Disordered" evidence="6">
    <location>
        <begin position="481"/>
        <end position="511"/>
    </location>
</feature>
<dbReference type="STRING" id="927083.DB32_001836"/>
<dbReference type="InterPro" id="IPR011009">
    <property type="entry name" value="Kinase-like_dom_sf"/>
</dbReference>
<dbReference type="PANTHER" id="PTHR43289">
    <property type="entry name" value="MITOGEN-ACTIVATED PROTEIN KINASE KINASE KINASE 20-RELATED"/>
    <property type="match status" value="1"/>
</dbReference>
<evidence type="ECO:0000259" key="8">
    <source>
        <dbReference type="PROSITE" id="PS50011"/>
    </source>
</evidence>
<dbReference type="KEGG" id="samy:DB32_001836"/>
<evidence type="ECO:0000256" key="7">
    <source>
        <dbReference type="SAM" id="Phobius"/>
    </source>
</evidence>
<evidence type="ECO:0000256" key="4">
    <source>
        <dbReference type="ARBA" id="ARBA00022840"/>
    </source>
</evidence>
<feature type="compositionally biased region" description="Basic and acidic residues" evidence="6">
    <location>
        <begin position="10"/>
        <end position="20"/>
    </location>
</feature>
<keyword evidence="1" id="KW-0808">Transferase</keyword>
<keyword evidence="7" id="KW-1133">Transmembrane helix</keyword>
<dbReference type="PROSITE" id="PS50011">
    <property type="entry name" value="PROTEIN_KINASE_DOM"/>
    <property type="match status" value="1"/>
</dbReference>
<keyword evidence="10" id="KW-1185">Reference proteome</keyword>
<feature type="transmembrane region" description="Helical" evidence="7">
    <location>
        <begin position="356"/>
        <end position="378"/>
    </location>
</feature>
<dbReference type="Gene3D" id="3.30.200.20">
    <property type="entry name" value="Phosphorylase Kinase, domain 1"/>
    <property type="match status" value="1"/>
</dbReference>
<dbReference type="Pfam" id="PF00069">
    <property type="entry name" value="Pkinase"/>
    <property type="match status" value="1"/>
</dbReference>
<dbReference type="EMBL" id="CP011125">
    <property type="protein sequence ID" value="AKF04687.1"/>
    <property type="molecule type" value="Genomic_DNA"/>
</dbReference>
<keyword evidence="2 5" id="KW-0547">Nucleotide-binding</keyword>
<dbReference type="RefSeq" id="WP_053232001.1">
    <property type="nucleotide sequence ID" value="NZ_CP011125.1"/>
</dbReference>
<feature type="region of interest" description="Disordered" evidence="6">
    <location>
        <begin position="1"/>
        <end position="36"/>
    </location>
</feature>
<dbReference type="PROSITE" id="PS00108">
    <property type="entry name" value="PROTEIN_KINASE_ST"/>
    <property type="match status" value="1"/>
</dbReference>
<keyword evidence="7" id="KW-0472">Membrane</keyword>
<dbReference type="InterPro" id="IPR017441">
    <property type="entry name" value="Protein_kinase_ATP_BS"/>
</dbReference>
<protein>
    <submittedName>
        <fullName evidence="9">Serine/threonine protein kinase</fullName>
    </submittedName>
</protein>
<dbReference type="AlphaFoldDB" id="A0A0F6W0Y1"/>
<reference evidence="9 10" key="1">
    <citation type="submission" date="2015-03" db="EMBL/GenBank/DDBJ databases">
        <title>Genome assembly of Sandaracinus amylolyticus DSM 53668.</title>
        <authorList>
            <person name="Sharma G."/>
            <person name="Subramanian S."/>
        </authorList>
    </citation>
    <scope>NUCLEOTIDE SEQUENCE [LARGE SCALE GENOMIC DNA]</scope>
    <source>
        <strain evidence="9 10">DSM 53668</strain>
    </source>
</reference>
<dbReference type="GO" id="GO:0005524">
    <property type="term" value="F:ATP binding"/>
    <property type="evidence" value="ECO:0007669"/>
    <property type="project" value="UniProtKB-UniRule"/>
</dbReference>
<dbReference type="OrthoDB" id="9779541at2"/>
<dbReference type="PANTHER" id="PTHR43289:SF6">
    <property type="entry name" value="SERINE_THREONINE-PROTEIN KINASE NEKL-3"/>
    <property type="match status" value="1"/>
</dbReference>
<keyword evidence="4 5" id="KW-0067">ATP-binding</keyword>
<name>A0A0F6W0Y1_9BACT</name>
<organism evidence="9 10">
    <name type="scientific">Sandaracinus amylolyticus</name>
    <dbReference type="NCBI Taxonomy" id="927083"/>
    <lineage>
        <taxon>Bacteria</taxon>
        <taxon>Pseudomonadati</taxon>
        <taxon>Myxococcota</taxon>
        <taxon>Polyangia</taxon>
        <taxon>Polyangiales</taxon>
        <taxon>Sandaracinaceae</taxon>
        <taxon>Sandaracinus</taxon>
    </lineage>
</organism>
<feature type="domain" description="Protein kinase" evidence="8">
    <location>
        <begin position="48"/>
        <end position="317"/>
    </location>
</feature>
<evidence type="ECO:0000313" key="10">
    <source>
        <dbReference type="Proteomes" id="UP000034883"/>
    </source>
</evidence>
<feature type="compositionally biased region" description="Basic and acidic residues" evidence="6">
    <location>
        <begin position="502"/>
        <end position="511"/>
    </location>
</feature>
<evidence type="ECO:0000256" key="6">
    <source>
        <dbReference type="SAM" id="MobiDB-lite"/>
    </source>
</evidence>
<proteinExistence type="predicted"/>
<keyword evidence="7" id="KW-0812">Transmembrane</keyword>
<sequence length="511" mass="55202">MTTRPGIESPGDRAEEDRGRSGLRRHASTRPLVGSPSLAPGTVVAERYRVHALIGQGGMGHVYRAEQIAVRREVALKVIHAPEGATEARLRFEREALAASRITSPHVVTIHDFGHGEHGLLYLAMELLSGESLAQRILRVGALSVHESVAIALQIARALQVAHAAGVVHRDLKPDNIFLVADDTGAGHVKVLDFGIARITSGDLGPSEAHLTSTDLVVGTPLYMSPEACRRGPISPAADLYSLGVILFETITGKTPFDDREPVLVMSRHLEMRPPRMRDRRPDLDIPEVLDELVDRLLRKRPEERPKSAAELAMSLREIAGGRTRVSAPPPSAVPIRVEPTVVEHPSKGVRISSAATSWIVAGVLASCALLAVIVYLARAPEPEMVVATLPPAPPEPLRAPPPPPPVPTPTTVDVRLDVTPEDAIVLVDGAAIEGRVITLPRDGALHVVELRADGHEPRALEVRGDVDRVITVELAVLPEPSRRPRATSPTTRRPARPSAPRVRDPLVRQW</sequence>
<dbReference type="Gene3D" id="1.10.510.10">
    <property type="entry name" value="Transferase(Phosphotransferase) domain 1"/>
    <property type="match status" value="1"/>
</dbReference>
<keyword evidence="3 9" id="KW-0418">Kinase</keyword>
<evidence type="ECO:0000256" key="2">
    <source>
        <dbReference type="ARBA" id="ARBA00022741"/>
    </source>
</evidence>
<accession>A0A0F6W0Y1</accession>
<evidence type="ECO:0000313" key="9">
    <source>
        <dbReference type="EMBL" id="AKF04687.1"/>
    </source>
</evidence>
<dbReference type="InterPro" id="IPR000719">
    <property type="entry name" value="Prot_kinase_dom"/>
</dbReference>
<gene>
    <name evidence="9" type="ORF">DB32_001836</name>
</gene>
<dbReference type="PROSITE" id="PS00107">
    <property type="entry name" value="PROTEIN_KINASE_ATP"/>
    <property type="match status" value="1"/>
</dbReference>
<evidence type="ECO:0000256" key="5">
    <source>
        <dbReference type="PROSITE-ProRule" id="PRU10141"/>
    </source>
</evidence>
<evidence type="ECO:0000256" key="1">
    <source>
        <dbReference type="ARBA" id="ARBA00022679"/>
    </source>
</evidence>
<evidence type="ECO:0000256" key="3">
    <source>
        <dbReference type="ARBA" id="ARBA00022777"/>
    </source>
</evidence>
<dbReference type="Proteomes" id="UP000034883">
    <property type="component" value="Chromosome"/>
</dbReference>
<dbReference type="GO" id="GO:0004674">
    <property type="term" value="F:protein serine/threonine kinase activity"/>
    <property type="evidence" value="ECO:0007669"/>
    <property type="project" value="UniProtKB-KW"/>
</dbReference>